<feature type="transmembrane region" description="Helical" evidence="1">
    <location>
        <begin position="34"/>
        <end position="52"/>
    </location>
</feature>
<dbReference type="EMBL" id="JABAIK010000002">
    <property type="protein sequence ID" value="NLS11973.1"/>
    <property type="molecule type" value="Genomic_DNA"/>
</dbReference>
<accession>A0A7X8TNG6</accession>
<organism evidence="2 3">
    <name type="scientific">Vibrio agarilyticus</name>
    <dbReference type="NCBI Taxonomy" id="2726741"/>
    <lineage>
        <taxon>Bacteria</taxon>
        <taxon>Pseudomonadati</taxon>
        <taxon>Pseudomonadota</taxon>
        <taxon>Gammaproteobacteria</taxon>
        <taxon>Vibrionales</taxon>
        <taxon>Vibrionaceae</taxon>
        <taxon>Vibrio</taxon>
    </lineage>
</organism>
<keyword evidence="3" id="KW-1185">Reference proteome</keyword>
<keyword evidence="1" id="KW-1133">Transmembrane helix</keyword>
<evidence type="ECO:0000256" key="1">
    <source>
        <dbReference type="SAM" id="Phobius"/>
    </source>
</evidence>
<name>A0A7X8TNG6_9VIBR</name>
<evidence type="ECO:0000313" key="2">
    <source>
        <dbReference type="EMBL" id="NLS11973.1"/>
    </source>
</evidence>
<dbReference type="AlphaFoldDB" id="A0A7X8TNG6"/>
<protein>
    <submittedName>
        <fullName evidence="2">Uncharacterized protein</fullName>
    </submittedName>
</protein>
<sequence>MRLLIAGCFLLFAGIAIGISLSNGSTSDDFLLNLGTEIVGIVLTVAVVDFLFERRKNKESAKAIAWEIMHELDHAIWVWQGGAREFDIDEMAGLLSLSEPTDPLPQFTQNLFLRIGSRADNTFRTKREVINISSSLSQSLNVLKPLSKMRDGTAVISAEQITKISSDALEHLADVVGVKYRPDLNDELAKHRDTQILSQEWRHYGNDEGVYNKAIKADA</sequence>
<dbReference type="RefSeq" id="WP_168835062.1">
    <property type="nucleotide sequence ID" value="NZ_JABAIK010000002.1"/>
</dbReference>
<evidence type="ECO:0000313" key="3">
    <source>
        <dbReference type="Proteomes" id="UP000535589"/>
    </source>
</evidence>
<dbReference type="Proteomes" id="UP000535589">
    <property type="component" value="Unassembled WGS sequence"/>
</dbReference>
<reference evidence="2 3" key="1">
    <citation type="submission" date="2020-04" db="EMBL/GenBank/DDBJ databases">
        <title>Vibrio sp. SM6, a novel species isolated from seawater.</title>
        <authorList>
            <person name="Wang X."/>
        </authorList>
    </citation>
    <scope>NUCLEOTIDE SEQUENCE [LARGE SCALE GENOMIC DNA]</scope>
    <source>
        <strain evidence="2 3">SM6</strain>
    </source>
</reference>
<keyword evidence="1" id="KW-0472">Membrane</keyword>
<gene>
    <name evidence="2" type="ORF">HGP28_03590</name>
</gene>
<comment type="caution">
    <text evidence="2">The sequence shown here is derived from an EMBL/GenBank/DDBJ whole genome shotgun (WGS) entry which is preliminary data.</text>
</comment>
<proteinExistence type="predicted"/>
<keyword evidence="1" id="KW-0812">Transmembrane</keyword>